<organism evidence="5 6">
    <name type="scientific">Bacillus taeanensis</name>
    <dbReference type="NCBI Taxonomy" id="273032"/>
    <lineage>
        <taxon>Bacteria</taxon>
        <taxon>Bacillati</taxon>
        <taxon>Bacillota</taxon>
        <taxon>Bacilli</taxon>
        <taxon>Bacillales</taxon>
        <taxon>Bacillaceae</taxon>
        <taxon>Bacillus</taxon>
    </lineage>
</organism>
<keyword evidence="3" id="KW-0804">Transcription</keyword>
<sequence>MKTKKKYSRVTLQEVAEHAGVSRATASLAVRNSQNISKATRNKVLKSMTELGYVYDRIAANLRSQRSSTIGLIITDIANPFFSELLIGVHHALEKHGYTVVLGTTFDLDAKQDKLLSTMLEHRVGGVILCPVSDSLKETIERIKQWDIPIVHAVRELPDVSCDYVGIDYKIGAQMAVGHLIRKGHRRIAFLGGSSESSAWQERKKGYCTALQQVGLQIDEALVIENAVTREGGKKALQQVLNDPNPPTAAFCFNDLVAFGVMQGLRDRGLVPSEDMAVVGLDDVQEASISNPPLTTVSSFARLIGTYAADLLHQRIVDPLRERQRMILQPELVVRDSS</sequence>
<dbReference type="Gene3D" id="1.10.260.40">
    <property type="entry name" value="lambda repressor-like DNA-binding domains"/>
    <property type="match status" value="1"/>
</dbReference>
<comment type="caution">
    <text evidence="5">The sequence shown here is derived from an EMBL/GenBank/DDBJ whole genome shotgun (WGS) entry which is preliminary data.</text>
</comment>
<evidence type="ECO:0000313" key="5">
    <source>
        <dbReference type="EMBL" id="RBW70677.1"/>
    </source>
</evidence>
<accession>A0A366XXQ0</accession>
<protein>
    <submittedName>
        <fullName evidence="5">LacI family transcriptional regulator</fullName>
    </submittedName>
</protein>
<dbReference type="OrthoDB" id="9813468at2"/>
<dbReference type="SUPFAM" id="SSF47413">
    <property type="entry name" value="lambda repressor-like DNA-binding domains"/>
    <property type="match status" value="1"/>
</dbReference>
<dbReference type="Pfam" id="PF00356">
    <property type="entry name" value="LacI"/>
    <property type="match status" value="1"/>
</dbReference>
<dbReference type="SMART" id="SM00354">
    <property type="entry name" value="HTH_LACI"/>
    <property type="match status" value="1"/>
</dbReference>
<dbReference type="AlphaFoldDB" id="A0A366XXQ0"/>
<name>A0A366XXQ0_9BACI</name>
<dbReference type="PANTHER" id="PTHR30146:SF109">
    <property type="entry name" value="HTH-TYPE TRANSCRIPTIONAL REGULATOR GALS"/>
    <property type="match status" value="1"/>
</dbReference>
<reference evidence="5 6" key="1">
    <citation type="submission" date="2018-07" db="EMBL/GenBank/DDBJ databases">
        <title>Lottiidibacillus patelloidae gen. nov., sp. nov., isolated from the intestinal tract of a marine limpet and the reclassification of B. taeanensis BH030017T, B. algicola KMM 3737T and B. hwajinpoensis SW-72T as genus Lottiidibacillus.</title>
        <authorList>
            <person name="Liu R."/>
            <person name="Huang Z."/>
        </authorList>
    </citation>
    <scope>NUCLEOTIDE SEQUENCE [LARGE SCALE GENOMIC DNA]</scope>
    <source>
        <strain evidence="5 6">BH030017</strain>
    </source>
</reference>
<dbReference type="InterPro" id="IPR028082">
    <property type="entry name" value="Peripla_BP_I"/>
</dbReference>
<dbReference type="Pfam" id="PF00532">
    <property type="entry name" value="Peripla_BP_1"/>
    <property type="match status" value="1"/>
</dbReference>
<keyword evidence="1" id="KW-0805">Transcription regulation</keyword>
<keyword evidence="2" id="KW-0238">DNA-binding</keyword>
<dbReference type="PROSITE" id="PS50932">
    <property type="entry name" value="HTH_LACI_2"/>
    <property type="match status" value="1"/>
</dbReference>
<dbReference type="GO" id="GO:0000976">
    <property type="term" value="F:transcription cis-regulatory region binding"/>
    <property type="evidence" value="ECO:0007669"/>
    <property type="project" value="TreeGrafter"/>
</dbReference>
<dbReference type="PANTHER" id="PTHR30146">
    <property type="entry name" value="LACI-RELATED TRANSCRIPTIONAL REPRESSOR"/>
    <property type="match status" value="1"/>
</dbReference>
<gene>
    <name evidence="5" type="ORF">DS031_04120</name>
</gene>
<evidence type="ECO:0000256" key="2">
    <source>
        <dbReference type="ARBA" id="ARBA00023125"/>
    </source>
</evidence>
<keyword evidence="6" id="KW-1185">Reference proteome</keyword>
<evidence type="ECO:0000256" key="3">
    <source>
        <dbReference type="ARBA" id="ARBA00023163"/>
    </source>
</evidence>
<feature type="domain" description="HTH lacI-type" evidence="4">
    <location>
        <begin position="10"/>
        <end position="64"/>
    </location>
</feature>
<dbReference type="Gene3D" id="3.40.50.2300">
    <property type="match status" value="2"/>
</dbReference>
<dbReference type="InterPro" id="IPR000843">
    <property type="entry name" value="HTH_LacI"/>
</dbReference>
<dbReference type="RefSeq" id="WP_113804672.1">
    <property type="nucleotide sequence ID" value="NZ_QOCW01000003.1"/>
</dbReference>
<dbReference type="SUPFAM" id="SSF53822">
    <property type="entry name" value="Periplasmic binding protein-like I"/>
    <property type="match status" value="1"/>
</dbReference>
<dbReference type="CDD" id="cd06289">
    <property type="entry name" value="PBP1_MalI-like"/>
    <property type="match status" value="1"/>
</dbReference>
<dbReference type="InterPro" id="IPR010982">
    <property type="entry name" value="Lambda_DNA-bd_dom_sf"/>
</dbReference>
<dbReference type="EMBL" id="QOCW01000003">
    <property type="protein sequence ID" value="RBW70677.1"/>
    <property type="molecule type" value="Genomic_DNA"/>
</dbReference>
<proteinExistence type="predicted"/>
<dbReference type="CDD" id="cd01392">
    <property type="entry name" value="HTH_LacI"/>
    <property type="match status" value="1"/>
</dbReference>
<evidence type="ECO:0000259" key="4">
    <source>
        <dbReference type="PROSITE" id="PS50932"/>
    </source>
</evidence>
<dbReference type="InterPro" id="IPR001761">
    <property type="entry name" value="Peripla_BP/Lac1_sug-bd_dom"/>
</dbReference>
<evidence type="ECO:0000256" key="1">
    <source>
        <dbReference type="ARBA" id="ARBA00023015"/>
    </source>
</evidence>
<dbReference type="PROSITE" id="PS00356">
    <property type="entry name" value="HTH_LACI_1"/>
    <property type="match status" value="1"/>
</dbReference>
<dbReference type="GO" id="GO:0003700">
    <property type="term" value="F:DNA-binding transcription factor activity"/>
    <property type="evidence" value="ECO:0007669"/>
    <property type="project" value="TreeGrafter"/>
</dbReference>
<evidence type="ECO:0000313" key="6">
    <source>
        <dbReference type="Proteomes" id="UP000253314"/>
    </source>
</evidence>
<dbReference type="Proteomes" id="UP000253314">
    <property type="component" value="Unassembled WGS sequence"/>
</dbReference>